<evidence type="ECO:0000259" key="9">
    <source>
        <dbReference type="PROSITE" id="PS50110"/>
    </source>
</evidence>
<dbReference type="Gene3D" id="1.10.287.130">
    <property type="match status" value="1"/>
</dbReference>
<keyword evidence="12" id="KW-1185">Reference proteome</keyword>
<evidence type="ECO:0000256" key="6">
    <source>
        <dbReference type="ARBA" id="ARBA00023012"/>
    </source>
</evidence>
<feature type="domain" description="PAS" evidence="10">
    <location>
        <begin position="151"/>
        <end position="211"/>
    </location>
</feature>
<evidence type="ECO:0000313" key="11">
    <source>
        <dbReference type="EMBL" id="SFR69427.1"/>
    </source>
</evidence>
<dbReference type="Gene3D" id="3.30.450.40">
    <property type="match status" value="1"/>
</dbReference>
<dbReference type="InterPro" id="IPR003661">
    <property type="entry name" value="HisK_dim/P_dom"/>
</dbReference>
<dbReference type="AlphaFoldDB" id="A0A1I6IRR9"/>
<dbReference type="STRING" id="555875.SAMN04488124_3590"/>
<dbReference type="EMBL" id="FOYS01000007">
    <property type="protein sequence ID" value="SFR69427.1"/>
    <property type="molecule type" value="Genomic_DNA"/>
</dbReference>
<keyword evidence="3" id="KW-0597">Phosphoprotein</keyword>
<dbReference type="CDD" id="cd00130">
    <property type="entry name" value="PAS"/>
    <property type="match status" value="1"/>
</dbReference>
<dbReference type="SUPFAM" id="SSF47384">
    <property type="entry name" value="Homodimeric domain of signal transducing histidine kinase"/>
    <property type="match status" value="1"/>
</dbReference>
<dbReference type="CDD" id="cd00082">
    <property type="entry name" value="HisKA"/>
    <property type="match status" value="1"/>
</dbReference>
<dbReference type="RefSeq" id="WP_089883480.1">
    <property type="nucleotide sequence ID" value="NZ_FOYS01000007.1"/>
</dbReference>
<dbReference type="InterPro" id="IPR050736">
    <property type="entry name" value="Sensor_HK_Regulatory"/>
</dbReference>
<feature type="domain" description="Response regulatory" evidence="9">
    <location>
        <begin position="9"/>
        <end position="129"/>
    </location>
</feature>
<dbReference type="InterPro" id="IPR005467">
    <property type="entry name" value="His_kinase_dom"/>
</dbReference>
<dbReference type="EC" id="2.7.13.3" evidence="2"/>
<feature type="domain" description="Histidine kinase" evidence="8">
    <location>
        <begin position="446"/>
        <end position="642"/>
    </location>
</feature>
<dbReference type="PANTHER" id="PTHR43711">
    <property type="entry name" value="TWO-COMPONENT HISTIDINE KINASE"/>
    <property type="match status" value="1"/>
</dbReference>
<dbReference type="SMART" id="SM00387">
    <property type="entry name" value="HATPase_c"/>
    <property type="match status" value="1"/>
</dbReference>
<evidence type="ECO:0000256" key="2">
    <source>
        <dbReference type="ARBA" id="ARBA00012438"/>
    </source>
</evidence>
<reference evidence="12" key="1">
    <citation type="submission" date="2016-10" db="EMBL/GenBank/DDBJ databases">
        <authorList>
            <person name="Varghese N."/>
            <person name="Submissions S."/>
        </authorList>
    </citation>
    <scope>NUCLEOTIDE SEQUENCE [LARGE SCALE GENOMIC DNA]</scope>
    <source>
        <strain evidence="12">CGMCC 1.8711</strain>
    </source>
</reference>
<dbReference type="SUPFAM" id="SSF55874">
    <property type="entry name" value="ATPase domain of HSP90 chaperone/DNA topoisomerase II/histidine kinase"/>
    <property type="match status" value="1"/>
</dbReference>
<dbReference type="Pfam" id="PF00512">
    <property type="entry name" value="HisKA"/>
    <property type="match status" value="1"/>
</dbReference>
<dbReference type="InterPro" id="IPR000014">
    <property type="entry name" value="PAS"/>
</dbReference>
<dbReference type="Gene3D" id="3.30.565.10">
    <property type="entry name" value="Histidine kinase-like ATPase, C-terminal domain"/>
    <property type="match status" value="1"/>
</dbReference>
<protein>
    <recommendedName>
        <fullName evidence="2">histidine kinase</fullName>
        <ecNumber evidence="2">2.7.13.3</ecNumber>
    </recommendedName>
</protein>
<evidence type="ECO:0000256" key="5">
    <source>
        <dbReference type="ARBA" id="ARBA00022777"/>
    </source>
</evidence>
<evidence type="ECO:0000313" key="12">
    <source>
        <dbReference type="Proteomes" id="UP000243250"/>
    </source>
</evidence>
<dbReference type="OrthoDB" id="8127at2157"/>
<accession>A0A1I6IRR9</accession>
<proteinExistence type="predicted"/>
<dbReference type="NCBIfam" id="TIGR00229">
    <property type="entry name" value="sensory_box"/>
    <property type="match status" value="1"/>
</dbReference>
<dbReference type="SUPFAM" id="SSF55785">
    <property type="entry name" value="PYP-like sensor domain (PAS domain)"/>
    <property type="match status" value="1"/>
</dbReference>
<dbReference type="SMART" id="SM00388">
    <property type="entry name" value="HisKA"/>
    <property type="match status" value="1"/>
</dbReference>
<evidence type="ECO:0000256" key="1">
    <source>
        <dbReference type="ARBA" id="ARBA00000085"/>
    </source>
</evidence>
<dbReference type="SMART" id="SM00091">
    <property type="entry name" value="PAS"/>
    <property type="match status" value="1"/>
</dbReference>
<name>A0A1I6IRR9_9EURY</name>
<dbReference type="Proteomes" id="UP000243250">
    <property type="component" value="Unassembled WGS sequence"/>
</dbReference>
<dbReference type="InterPro" id="IPR029016">
    <property type="entry name" value="GAF-like_dom_sf"/>
</dbReference>
<sequence length="650" mass="70722">MTTLREEISVLYVDADAERSSSVAAFLEGENVGHDFSVEAVADPRDALQVLGDAPSTADCILCGDEFPESDPLDFLRLVRSGRSSLPFVLFAGDDSADAARDAFRAGATDYVPESTDADRFAVLATRVADAVSRECAPTTDASADGPDSTEMAETAVYALDETGRFVFVDDAFVEMVGYDRETVLGNHLSALVPSDERQTRDELTAFFEADAETTRFETNVCRADGDSLPCVGRVSVRPFDADEPHAVGTLSNVADRQRARRDASRERLTDVVLDTSTMLMSAEIDEVDAKIHWTIQSLGDFADVDAVAVYSYDVDTDTLQKTHEWTTGDVPSRPTVVGGEDCEWFIDRLCRFEDVTVERPRSSSTPDATSLSLPEGGSYLALPMVSNWSLVGALTFVSATSRPWTETEVSLFDTTADMLSYTLERQRRERRLRQQNDRLEEFASVVSHDLRNPLNVVDGFVDLARETGDVSHLDRAAEALERMDTLVNDVLQLARQGRTVGETSSVDVRGVAERAWAAVDTGDATLELGEHLATISADASRLTQVIENLVRNAVDHGGDDVRISIGSLPDRSGFYVEDDGPGIPKDERATVFEQGHTTARSGSGFGLSIVESIVEAHGWDVVATEGTDGGARFEIVTAPRAQTFDPNRP</sequence>
<evidence type="ECO:0000259" key="10">
    <source>
        <dbReference type="PROSITE" id="PS50112"/>
    </source>
</evidence>
<dbReference type="SMART" id="SM00448">
    <property type="entry name" value="REC"/>
    <property type="match status" value="1"/>
</dbReference>
<keyword evidence="4" id="KW-0808">Transferase</keyword>
<dbReference type="InterPro" id="IPR035965">
    <property type="entry name" value="PAS-like_dom_sf"/>
</dbReference>
<dbReference type="PANTHER" id="PTHR43711:SF1">
    <property type="entry name" value="HISTIDINE KINASE 1"/>
    <property type="match status" value="1"/>
</dbReference>
<dbReference type="Pfam" id="PF01590">
    <property type="entry name" value="GAF"/>
    <property type="match status" value="1"/>
</dbReference>
<evidence type="ECO:0000259" key="8">
    <source>
        <dbReference type="PROSITE" id="PS50109"/>
    </source>
</evidence>
<comment type="caution">
    <text evidence="7">Lacks conserved residue(s) required for the propagation of feature annotation.</text>
</comment>
<dbReference type="PROSITE" id="PS50112">
    <property type="entry name" value="PAS"/>
    <property type="match status" value="1"/>
</dbReference>
<dbReference type="InterPro" id="IPR001789">
    <property type="entry name" value="Sig_transdc_resp-reg_receiver"/>
</dbReference>
<dbReference type="SUPFAM" id="SSF55781">
    <property type="entry name" value="GAF domain-like"/>
    <property type="match status" value="1"/>
</dbReference>
<evidence type="ECO:0000256" key="7">
    <source>
        <dbReference type="PROSITE-ProRule" id="PRU00169"/>
    </source>
</evidence>
<dbReference type="Pfam" id="PF02518">
    <property type="entry name" value="HATPase_c"/>
    <property type="match status" value="1"/>
</dbReference>
<gene>
    <name evidence="11" type="ORF">SAMN04488124_3590</name>
</gene>
<dbReference type="InterPro" id="IPR036097">
    <property type="entry name" value="HisK_dim/P_sf"/>
</dbReference>
<dbReference type="GO" id="GO:0000155">
    <property type="term" value="F:phosphorelay sensor kinase activity"/>
    <property type="evidence" value="ECO:0007669"/>
    <property type="project" value="InterPro"/>
</dbReference>
<dbReference type="GO" id="GO:0006355">
    <property type="term" value="P:regulation of DNA-templated transcription"/>
    <property type="evidence" value="ECO:0007669"/>
    <property type="project" value="InterPro"/>
</dbReference>
<dbReference type="Gene3D" id="3.30.450.20">
    <property type="entry name" value="PAS domain"/>
    <property type="match status" value="1"/>
</dbReference>
<dbReference type="InterPro" id="IPR003018">
    <property type="entry name" value="GAF"/>
</dbReference>
<organism evidence="11 12">
    <name type="scientific">Halogeometricum limi</name>
    <dbReference type="NCBI Taxonomy" id="555875"/>
    <lineage>
        <taxon>Archaea</taxon>
        <taxon>Methanobacteriati</taxon>
        <taxon>Methanobacteriota</taxon>
        <taxon>Stenosarchaea group</taxon>
        <taxon>Halobacteria</taxon>
        <taxon>Halobacteriales</taxon>
        <taxon>Haloferacaceae</taxon>
        <taxon>Halogeometricum</taxon>
    </lineage>
</organism>
<dbReference type="Gene3D" id="3.40.50.2300">
    <property type="match status" value="1"/>
</dbReference>
<dbReference type="InterPro" id="IPR011006">
    <property type="entry name" value="CheY-like_superfamily"/>
</dbReference>
<keyword evidence="5" id="KW-0418">Kinase</keyword>
<evidence type="ECO:0000256" key="3">
    <source>
        <dbReference type="ARBA" id="ARBA00022553"/>
    </source>
</evidence>
<dbReference type="CDD" id="cd00075">
    <property type="entry name" value="HATPase"/>
    <property type="match status" value="1"/>
</dbReference>
<dbReference type="PROSITE" id="PS50109">
    <property type="entry name" value="HIS_KIN"/>
    <property type="match status" value="1"/>
</dbReference>
<dbReference type="InterPro" id="IPR004358">
    <property type="entry name" value="Sig_transdc_His_kin-like_C"/>
</dbReference>
<comment type="catalytic activity">
    <reaction evidence="1">
        <text>ATP + protein L-histidine = ADP + protein N-phospho-L-histidine.</text>
        <dbReference type="EC" id="2.7.13.3"/>
    </reaction>
</comment>
<dbReference type="SMART" id="SM00065">
    <property type="entry name" value="GAF"/>
    <property type="match status" value="1"/>
</dbReference>
<dbReference type="Pfam" id="PF00989">
    <property type="entry name" value="PAS"/>
    <property type="match status" value="1"/>
</dbReference>
<dbReference type="InterPro" id="IPR003594">
    <property type="entry name" value="HATPase_dom"/>
</dbReference>
<dbReference type="PRINTS" id="PR00344">
    <property type="entry name" value="BCTRLSENSOR"/>
</dbReference>
<dbReference type="InterPro" id="IPR036890">
    <property type="entry name" value="HATPase_C_sf"/>
</dbReference>
<keyword evidence="6" id="KW-0902">Two-component regulatory system</keyword>
<dbReference type="PROSITE" id="PS50110">
    <property type="entry name" value="RESPONSE_REGULATORY"/>
    <property type="match status" value="1"/>
</dbReference>
<dbReference type="SUPFAM" id="SSF52172">
    <property type="entry name" value="CheY-like"/>
    <property type="match status" value="1"/>
</dbReference>
<dbReference type="InterPro" id="IPR013767">
    <property type="entry name" value="PAS_fold"/>
</dbReference>
<evidence type="ECO:0000256" key="4">
    <source>
        <dbReference type="ARBA" id="ARBA00022679"/>
    </source>
</evidence>